<evidence type="ECO:0000256" key="5">
    <source>
        <dbReference type="ARBA" id="ARBA00023237"/>
    </source>
</evidence>
<comment type="caution">
    <text evidence="8">The sequence shown here is derived from an EMBL/GenBank/DDBJ whole genome shotgun (WGS) entry which is preliminary data.</text>
</comment>
<comment type="similarity">
    <text evidence="2">Belongs to the SusD family.</text>
</comment>
<keyword evidence="5" id="KW-0998">Cell outer membrane</keyword>
<dbReference type="GO" id="GO:0009279">
    <property type="term" value="C:cell outer membrane"/>
    <property type="evidence" value="ECO:0007669"/>
    <property type="project" value="UniProtKB-SubCell"/>
</dbReference>
<evidence type="ECO:0000313" key="8">
    <source>
        <dbReference type="EMBL" id="MBM6660419.1"/>
    </source>
</evidence>
<name>A0A938WJE8_9BACT</name>
<dbReference type="Pfam" id="PF14322">
    <property type="entry name" value="SusD-like_3"/>
    <property type="match status" value="1"/>
</dbReference>
<dbReference type="Gene3D" id="1.25.40.390">
    <property type="match status" value="1"/>
</dbReference>
<dbReference type="InterPro" id="IPR033985">
    <property type="entry name" value="SusD-like_N"/>
</dbReference>
<dbReference type="InterPro" id="IPR012944">
    <property type="entry name" value="SusD_RagB_dom"/>
</dbReference>
<keyword evidence="3" id="KW-0732">Signal</keyword>
<evidence type="ECO:0000313" key="9">
    <source>
        <dbReference type="Proteomes" id="UP000764045"/>
    </source>
</evidence>
<feature type="domain" description="RagB/SusD" evidence="6">
    <location>
        <begin position="331"/>
        <end position="622"/>
    </location>
</feature>
<evidence type="ECO:0000256" key="1">
    <source>
        <dbReference type="ARBA" id="ARBA00004442"/>
    </source>
</evidence>
<feature type="domain" description="SusD-like N-terminal" evidence="7">
    <location>
        <begin position="11"/>
        <end position="223"/>
    </location>
</feature>
<accession>A0A938WJE8</accession>
<sequence>MAAATFTGCQDFLEPDPLSMFSPENTFNTESGLEATMAMCDKHLRNYYTHYSNKNINFPLTTEYMFSDLALYSKTDAGSGIYDDIAHKLTPTGGMQDGDANSISFFWNQGYTGVKYANTIITYIDDVKGLSQEKRNEYKGRAYFHRAIRYYFLCWQWGDIPLVTKIISVPKQNYRSTRRDAILRMCAGDMEKAVQWVPSQKDMDYYGMVNKEACRHLLAKLYLSIGEWKKAEAQCDTLINMSGLALMTEPFGEASAANSLNPETWGIERNVIWDLHRPENKISQANRETILGMPNCTDQSHVDFLTMRVLGPSWNDSRLKAPDGKQAVMNYSRTNSKYNESLDALRAFGRGIATIRPTQFAQHGMWVVNGEEDTVDYRHNHNIGNWVRMTDIKYNNPDSKHYGEHLRLYDDNGKCLTTDTIRNWFDFPLYKIYIKDVSAENNLAATQFNGATKGSNANWYLFRLAETYLLRAEARLYQGNTDGATEDVNTIRRRAHCSQLYNAVNIGDIANERARELYLEEFRNVELTRISYDLALSKTPDEWGNTYDAKTWDKQQGTDADGGSYFYQRIYHYSLYNHTGNGIVSGPATLKYTMDKRNVFWPIPNDAITANKNGQIWQNFGYEGYDADIPEWDNWQDAVADEDVTD</sequence>
<organism evidence="8 9">
    <name type="scientific">Marseilla massiliensis</name>
    <dbReference type="NCBI Taxonomy" id="1841864"/>
    <lineage>
        <taxon>Bacteria</taxon>
        <taxon>Pseudomonadati</taxon>
        <taxon>Bacteroidota</taxon>
        <taxon>Bacteroidia</taxon>
        <taxon>Bacteroidales</taxon>
        <taxon>Prevotellaceae</taxon>
        <taxon>Marseilla</taxon>
    </lineage>
</organism>
<evidence type="ECO:0000259" key="7">
    <source>
        <dbReference type="Pfam" id="PF14322"/>
    </source>
</evidence>
<evidence type="ECO:0000256" key="2">
    <source>
        <dbReference type="ARBA" id="ARBA00006275"/>
    </source>
</evidence>
<dbReference type="Pfam" id="PF07980">
    <property type="entry name" value="SusD_RagB"/>
    <property type="match status" value="1"/>
</dbReference>
<reference evidence="8 9" key="1">
    <citation type="journal article" date="2021" name="Sci. Rep.">
        <title>The distribution of antibiotic resistance genes in chicken gut microbiota commensals.</title>
        <authorList>
            <person name="Juricova H."/>
            <person name="Matiasovicova J."/>
            <person name="Kubasova T."/>
            <person name="Cejkova D."/>
            <person name="Rychlik I."/>
        </authorList>
    </citation>
    <scope>NUCLEOTIDE SEQUENCE [LARGE SCALE GENOMIC DNA]</scope>
    <source>
        <strain evidence="8 9">An819</strain>
    </source>
</reference>
<dbReference type="EMBL" id="JACJJL010000002">
    <property type="protein sequence ID" value="MBM6660419.1"/>
    <property type="molecule type" value="Genomic_DNA"/>
</dbReference>
<evidence type="ECO:0000259" key="6">
    <source>
        <dbReference type="Pfam" id="PF07980"/>
    </source>
</evidence>
<comment type="subcellular location">
    <subcellularLocation>
        <location evidence="1">Cell outer membrane</location>
    </subcellularLocation>
</comment>
<protein>
    <submittedName>
        <fullName evidence="8">RagB/SusD family nutrient uptake outer membrane protein</fullName>
    </submittedName>
</protein>
<dbReference type="InterPro" id="IPR011990">
    <property type="entry name" value="TPR-like_helical_dom_sf"/>
</dbReference>
<keyword evidence="4" id="KW-0472">Membrane</keyword>
<keyword evidence="9" id="KW-1185">Reference proteome</keyword>
<dbReference type="SUPFAM" id="SSF48452">
    <property type="entry name" value="TPR-like"/>
    <property type="match status" value="1"/>
</dbReference>
<evidence type="ECO:0000256" key="3">
    <source>
        <dbReference type="ARBA" id="ARBA00022729"/>
    </source>
</evidence>
<dbReference type="AlphaFoldDB" id="A0A938WJE8"/>
<evidence type="ECO:0000256" key="4">
    <source>
        <dbReference type="ARBA" id="ARBA00023136"/>
    </source>
</evidence>
<dbReference type="Proteomes" id="UP000764045">
    <property type="component" value="Unassembled WGS sequence"/>
</dbReference>
<gene>
    <name evidence="8" type="ORF">H6B30_01375</name>
</gene>
<proteinExistence type="inferred from homology"/>